<evidence type="ECO:0008006" key="3">
    <source>
        <dbReference type="Google" id="ProtNLM"/>
    </source>
</evidence>
<dbReference type="Gene3D" id="2.60.40.10">
    <property type="entry name" value="Immunoglobulins"/>
    <property type="match status" value="2"/>
</dbReference>
<proteinExistence type="predicted"/>
<dbReference type="InterPro" id="IPR013783">
    <property type="entry name" value="Ig-like_fold"/>
</dbReference>
<protein>
    <recommendedName>
        <fullName evidence="3">Bacterial Ig domain-containing protein</fullName>
    </recommendedName>
</protein>
<sequence length="237" mass="26609">MYQPSHRLKAEEKRLYRRLFYTLVIFTISIVFTVFIGLPVLARIILLFPSLRKEQTNENIKNELFLLPPTFDSTLEATNSSKITLSGYGEKEMIVKIIVNNKESITTKTDTEGKFIAKNVILTEGDNLITAKIIKDKQESSLSSPLKIFYKKNPPKISIISPKDGEKIIGGERNINLEGETDAGNRVTINDHLAIIDQDGRFTSPIILSDGENIVKIKVTDNAGNIAETEIKVIYNP</sequence>
<accession>A0A7C4M327</accession>
<name>A0A7C4M327_UNCC3</name>
<dbReference type="EMBL" id="DSYQ01000011">
    <property type="protein sequence ID" value="HGT71133.1"/>
    <property type="molecule type" value="Genomic_DNA"/>
</dbReference>
<dbReference type="AlphaFoldDB" id="A0A7C4M327"/>
<dbReference type="Pfam" id="PF09136">
    <property type="entry name" value="Glucodextran_B"/>
    <property type="match status" value="1"/>
</dbReference>
<keyword evidence="1" id="KW-0812">Transmembrane</keyword>
<feature type="transmembrane region" description="Helical" evidence="1">
    <location>
        <begin position="20"/>
        <end position="48"/>
    </location>
</feature>
<evidence type="ECO:0000313" key="2">
    <source>
        <dbReference type="EMBL" id="HGT71133.1"/>
    </source>
</evidence>
<evidence type="ECO:0000256" key="1">
    <source>
        <dbReference type="SAM" id="Phobius"/>
    </source>
</evidence>
<keyword evidence="1" id="KW-0472">Membrane</keyword>
<keyword evidence="1" id="KW-1133">Transmembrane helix</keyword>
<comment type="caution">
    <text evidence="2">The sequence shown here is derived from an EMBL/GenBank/DDBJ whole genome shotgun (WGS) entry which is preliminary data.</text>
</comment>
<gene>
    <name evidence="2" type="ORF">ENT43_02645</name>
</gene>
<organism evidence="2">
    <name type="scientific">candidate division CPR3 bacterium</name>
    <dbReference type="NCBI Taxonomy" id="2268181"/>
    <lineage>
        <taxon>Bacteria</taxon>
        <taxon>Bacteria division CPR3</taxon>
    </lineage>
</organism>
<reference evidence="2" key="1">
    <citation type="journal article" date="2020" name="mSystems">
        <title>Genome- and Community-Level Interaction Insights into Carbon Utilization and Element Cycling Functions of Hydrothermarchaeota in Hydrothermal Sediment.</title>
        <authorList>
            <person name="Zhou Z."/>
            <person name="Liu Y."/>
            <person name="Xu W."/>
            <person name="Pan J."/>
            <person name="Luo Z.H."/>
            <person name="Li M."/>
        </authorList>
    </citation>
    <scope>NUCLEOTIDE SEQUENCE [LARGE SCALE GENOMIC DNA]</scope>
    <source>
        <strain evidence="2">SpSt-579</strain>
    </source>
</reference>